<evidence type="ECO:0000256" key="2">
    <source>
        <dbReference type="ARBA" id="ARBA00023315"/>
    </source>
</evidence>
<dbReference type="SUPFAM" id="SSF46785">
    <property type="entry name" value="Winged helix' DNA-binding domain"/>
    <property type="match status" value="1"/>
</dbReference>
<reference evidence="5 6" key="1">
    <citation type="submission" date="2015-07" db="EMBL/GenBank/DDBJ databases">
        <title>A draft genome sequence of Mycobacterium wolinskyi.</title>
        <authorList>
            <person name="de Man T.J."/>
            <person name="Perry K.A."/>
            <person name="Coulliette A.D."/>
            <person name="Jensen B."/>
            <person name="Toney N.C."/>
            <person name="Limbago B.M."/>
            <person name="Noble-Wang J."/>
        </authorList>
    </citation>
    <scope>NUCLEOTIDE SEQUENCE [LARGE SCALE GENOMIC DNA]</scope>
    <source>
        <strain evidence="5 6">CDC_01</strain>
    </source>
</reference>
<dbReference type="PANTHER" id="PTHR43877:SF2">
    <property type="entry name" value="AMINOALKYLPHOSPHONATE N-ACETYLTRANSFERASE-RELATED"/>
    <property type="match status" value="1"/>
</dbReference>
<protein>
    <submittedName>
        <fullName evidence="5">MarR family transcriptional regulator</fullName>
    </submittedName>
</protein>
<dbReference type="Pfam" id="PF00583">
    <property type="entry name" value="Acetyltransf_1"/>
    <property type="match status" value="1"/>
</dbReference>
<dbReference type="AlphaFoldDB" id="A0A132PRY1"/>
<name>A0A132PRY1_9MYCO</name>
<dbReference type="PROSITE" id="PS50995">
    <property type="entry name" value="HTH_MARR_2"/>
    <property type="match status" value="1"/>
</dbReference>
<dbReference type="RefSeq" id="WP_067845291.1">
    <property type="nucleotide sequence ID" value="NZ_LGTW01000003.1"/>
</dbReference>
<accession>A0A132PRY1</accession>
<dbReference type="PROSITE" id="PS51186">
    <property type="entry name" value="GNAT"/>
    <property type="match status" value="1"/>
</dbReference>
<dbReference type="PATRIC" id="fig|59750.3.peg.4473"/>
<evidence type="ECO:0000259" key="4">
    <source>
        <dbReference type="PROSITE" id="PS51186"/>
    </source>
</evidence>
<feature type="domain" description="N-acetyltransferase" evidence="4">
    <location>
        <begin position="143"/>
        <end position="293"/>
    </location>
</feature>
<dbReference type="InterPro" id="IPR036388">
    <property type="entry name" value="WH-like_DNA-bd_sf"/>
</dbReference>
<gene>
    <name evidence="5" type="ORF">AFM11_06405</name>
</gene>
<sequence>MSSDMIAQVRRFNRTVTQRAGVLYENYLASGRSLGQDRVLWEIGANGCDVRDLRSRLDLDSGYLSRLLRALQRDGLITVEPQADDRRVRTVWLTQAGRSELQTLNARSDDAAAAILTPLTATQQTRLVEAMAEVERLLTASTVRIAECDPRRPEARFCLDTYYAELAQRFPAGYDPAVSPVADEEMTPPAGLLLVASLHGQPVGCGALIWYPDAVALVKRMWVAPSARGIGLGRRMLSELESRARNHGDRLVRLDTNAALTEALNLYRTCGYREVAPFSDEPYANHWFEKSVAESV</sequence>
<dbReference type="EMBL" id="LGTW01000003">
    <property type="protein sequence ID" value="KWX25055.1"/>
    <property type="molecule type" value="Genomic_DNA"/>
</dbReference>
<keyword evidence="6" id="KW-1185">Reference proteome</keyword>
<dbReference type="STRING" id="59750.AWC31_29270"/>
<dbReference type="Gene3D" id="1.10.10.10">
    <property type="entry name" value="Winged helix-like DNA-binding domain superfamily/Winged helix DNA-binding domain"/>
    <property type="match status" value="1"/>
</dbReference>
<dbReference type="InterPro" id="IPR016181">
    <property type="entry name" value="Acyl_CoA_acyltransferase"/>
</dbReference>
<dbReference type="InterPro" id="IPR000182">
    <property type="entry name" value="GNAT_dom"/>
</dbReference>
<feature type="domain" description="HTH marR-type" evidence="3">
    <location>
        <begin position="2"/>
        <end position="136"/>
    </location>
</feature>
<evidence type="ECO:0000313" key="5">
    <source>
        <dbReference type="EMBL" id="KWX25055.1"/>
    </source>
</evidence>
<dbReference type="InterPro" id="IPR036390">
    <property type="entry name" value="WH_DNA-bd_sf"/>
</dbReference>
<dbReference type="InterPro" id="IPR050832">
    <property type="entry name" value="Bact_Acetyltransf"/>
</dbReference>
<organism evidence="5 6">
    <name type="scientific">Mycolicibacterium wolinskyi</name>
    <dbReference type="NCBI Taxonomy" id="59750"/>
    <lineage>
        <taxon>Bacteria</taxon>
        <taxon>Bacillati</taxon>
        <taxon>Actinomycetota</taxon>
        <taxon>Actinomycetes</taxon>
        <taxon>Mycobacteriales</taxon>
        <taxon>Mycobacteriaceae</taxon>
        <taxon>Mycolicibacterium</taxon>
    </lineage>
</organism>
<dbReference type="GO" id="GO:0003700">
    <property type="term" value="F:DNA-binding transcription factor activity"/>
    <property type="evidence" value="ECO:0007669"/>
    <property type="project" value="InterPro"/>
</dbReference>
<dbReference type="Proteomes" id="UP000070612">
    <property type="component" value="Unassembled WGS sequence"/>
</dbReference>
<proteinExistence type="predicted"/>
<dbReference type="SMART" id="SM00347">
    <property type="entry name" value="HTH_MARR"/>
    <property type="match status" value="1"/>
</dbReference>
<keyword evidence="1" id="KW-0808">Transferase</keyword>
<dbReference type="Gene3D" id="3.40.630.30">
    <property type="match status" value="1"/>
</dbReference>
<evidence type="ECO:0000256" key="1">
    <source>
        <dbReference type="ARBA" id="ARBA00022679"/>
    </source>
</evidence>
<dbReference type="Pfam" id="PF12802">
    <property type="entry name" value="MarR_2"/>
    <property type="match status" value="1"/>
</dbReference>
<dbReference type="PANTHER" id="PTHR43877">
    <property type="entry name" value="AMINOALKYLPHOSPHONATE N-ACETYLTRANSFERASE-RELATED-RELATED"/>
    <property type="match status" value="1"/>
</dbReference>
<keyword evidence="2" id="KW-0012">Acyltransferase</keyword>
<comment type="caution">
    <text evidence="5">The sequence shown here is derived from an EMBL/GenBank/DDBJ whole genome shotgun (WGS) entry which is preliminary data.</text>
</comment>
<evidence type="ECO:0000259" key="3">
    <source>
        <dbReference type="PROSITE" id="PS50995"/>
    </source>
</evidence>
<dbReference type="GO" id="GO:0016747">
    <property type="term" value="F:acyltransferase activity, transferring groups other than amino-acyl groups"/>
    <property type="evidence" value="ECO:0007669"/>
    <property type="project" value="InterPro"/>
</dbReference>
<dbReference type="SUPFAM" id="SSF55729">
    <property type="entry name" value="Acyl-CoA N-acyltransferases (Nat)"/>
    <property type="match status" value="1"/>
</dbReference>
<dbReference type="CDD" id="cd04301">
    <property type="entry name" value="NAT_SF"/>
    <property type="match status" value="1"/>
</dbReference>
<dbReference type="InterPro" id="IPR000835">
    <property type="entry name" value="HTH_MarR-typ"/>
</dbReference>
<evidence type="ECO:0000313" key="6">
    <source>
        <dbReference type="Proteomes" id="UP000070612"/>
    </source>
</evidence>